<dbReference type="SUPFAM" id="SSF82714">
    <property type="entry name" value="Multidrug efflux transporter AcrB TolC docking domain, DN and DC subdomains"/>
    <property type="match status" value="2"/>
</dbReference>
<organism evidence="2 3">
    <name type="scientific">Leptospira sarikeiensis</name>
    <dbReference type="NCBI Taxonomy" id="2484943"/>
    <lineage>
        <taxon>Bacteria</taxon>
        <taxon>Pseudomonadati</taxon>
        <taxon>Spirochaetota</taxon>
        <taxon>Spirochaetia</taxon>
        <taxon>Leptospirales</taxon>
        <taxon>Leptospiraceae</taxon>
        <taxon>Leptospira</taxon>
    </lineage>
</organism>
<feature type="transmembrane region" description="Helical" evidence="1">
    <location>
        <begin position="358"/>
        <end position="377"/>
    </location>
</feature>
<feature type="transmembrane region" description="Helical" evidence="1">
    <location>
        <begin position="917"/>
        <end position="941"/>
    </location>
</feature>
<dbReference type="Gene3D" id="3.30.70.1440">
    <property type="entry name" value="Multidrug efflux transporter AcrB pore domain"/>
    <property type="match status" value="1"/>
</dbReference>
<feature type="transmembrane region" description="Helical" evidence="1">
    <location>
        <begin position="887"/>
        <end position="911"/>
    </location>
</feature>
<dbReference type="InterPro" id="IPR001036">
    <property type="entry name" value="Acrflvin-R"/>
</dbReference>
<proteinExistence type="predicted"/>
<evidence type="ECO:0000256" key="1">
    <source>
        <dbReference type="SAM" id="Phobius"/>
    </source>
</evidence>
<dbReference type="Gene3D" id="3.30.70.1320">
    <property type="entry name" value="Multidrug efflux transporter AcrB pore domain like"/>
    <property type="match status" value="1"/>
</dbReference>
<dbReference type="GO" id="GO:0005886">
    <property type="term" value="C:plasma membrane"/>
    <property type="evidence" value="ECO:0007669"/>
    <property type="project" value="TreeGrafter"/>
</dbReference>
<keyword evidence="1" id="KW-0812">Transmembrane</keyword>
<feature type="transmembrane region" description="Helical" evidence="1">
    <location>
        <begin position="962"/>
        <end position="982"/>
    </location>
</feature>
<dbReference type="Pfam" id="PF00873">
    <property type="entry name" value="ACR_tran"/>
    <property type="match status" value="1"/>
</dbReference>
<dbReference type="Gene3D" id="3.30.2090.10">
    <property type="entry name" value="Multidrug efflux transporter AcrB TolC docking domain, DN and DC subdomains"/>
    <property type="match status" value="2"/>
</dbReference>
<dbReference type="EMBL" id="RQGF01000008">
    <property type="protein sequence ID" value="TGL64207.1"/>
    <property type="molecule type" value="Genomic_DNA"/>
</dbReference>
<comment type="caution">
    <text evidence="2">The sequence shown here is derived from an EMBL/GenBank/DDBJ whole genome shotgun (WGS) entry which is preliminary data.</text>
</comment>
<feature type="transmembrane region" description="Helical" evidence="1">
    <location>
        <begin position="329"/>
        <end position="351"/>
    </location>
</feature>
<protein>
    <submittedName>
        <fullName evidence="2">Efflux RND transporter permease subunit</fullName>
    </submittedName>
</protein>
<accession>A0A4R9KBT1</accession>
<dbReference type="PRINTS" id="PR00702">
    <property type="entry name" value="ACRIFLAVINRP"/>
</dbReference>
<dbReference type="AlphaFoldDB" id="A0A4R9KBT1"/>
<dbReference type="SUPFAM" id="SSF82693">
    <property type="entry name" value="Multidrug efflux transporter AcrB pore domain, PN1, PN2, PC1 and PC2 subdomains"/>
    <property type="match status" value="3"/>
</dbReference>
<dbReference type="GO" id="GO:0042910">
    <property type="term" value="F:xenobiotic transmembrane transporter activity"/>
    <property type="evidence" value="ECO:0007669"/>
    <property type="project" value="TreeGrafter"/>
</dbReference>
<gene>
    <name evidence="2" type="ORF">EHQ64_02405</name>
</gene>
<keyword evidence="3" id="KW-1185">Reference proteome</keyword>
<feature type="transmembrane region" description="Helical" evidence="1">
    <location>
        <begin position="389"/>
        <end position="411"/>
    </location>
</feature>
<sequence length="1028" mass="113539">MTAYFLKNRVTTLVVFLLILLVGFVSLKDLKIDLLPDISYPTLTVVTVYENVSPSEIETLVTKPIEEIVSSVNGVDRITSESLEGVSLVKIRFRWGTNMDTASIQTREKVDLVKGSLPIDAKKSIVLKFDPNDAPLLQIAAIPTGIDQKELRTFIKKNLSPYFERVDGIAAVSITGGYEKQILVDIDRGKLDAYGLNPSEIVQRIASNNFNFPAGNVKREDREILVRTMGAYENVEAISDLVVNLSERGAPVYLKNLAEVQDSYKERTSVSYLNSEECVAVVLKKEAGKNSVTVADEAKDLIRSLNEEFGSKVKLIVVADQSRFIRDSIGGVASAGLQAIVICFFVLSFFLGTFRESAIVTLSIPVSILVTLVFLYFQKMTLNTMSLGGLSVGVGMMVDSSIVVLESIYAFRKMGRSPFDSALEGTKDVFGSLFASTLTSIVVFLPILFLEGIAASIFKEFALSITYSLISSFFVSVSFIPVLCILPVFSSESNGPAFLQPFWKIREGILNTLENLYVFWVKFVLNNPRKILITVVVLLPITFLIFKLLPTELMPQVEKAELNVKVVLPPGSSLRKTEEVSNEIVSVLNKTNLVENAFLKVGYEERDLVINPRGDFGLNRAELFLNLVRYDAMEDLVESTHNDLEEIEGRTGVQILFMPAKDLLSDVLPETNEGLVLEVSGQDLFTVREVCEEIQREIQKTGKFGEVITSFGEDTPEIRVLIDRDKMSTFGLSVELVAKTLRAVVKGEAATRFKRNDEEIPVLVRHRLSDRSGTDSLANTLFKIPSGNLIRLQDFSSIVSGNSNRKILRYDGKRVGLVKAGLNSLSYSEGLNMVEPIIDKYSNKKDISILPGETQKIMEKSIQSLAFAVVLSILLVYMVLASNMENLGLPFIILFSIFVSGAGVGLGLFLTANSLNIISIMGIILLAGVVVNNAIILIEFYQLHESDFNNIDDLVIAGGRRRLNPILSTTATTILGLLPLIITFGPPSPQGPMAASVMGGLLVSTLLTLLFVPLAYRWYYLRFLKGRR</sequence>
<dbReference type="InterPro" id="IPR027463">
    <property type="entry name" value="AcrB_DN_DC_subdom"/>
</dbReference>
<feature type="transmembrane region" description="Helical" evidence="1">
    <location>
        <begin position="464"/>
        <end position="489"/>
    </location>
</feature>
<reference evidence="2" key="1">
    <citation type="journal article" date="2019" name="PLoS Negl. Trop. Dis.">
        <title>Revisiting the worldwide diversity of Leptospira species in the environment.</title>
        <authorList>
            <person name="Vincent A.T."/>
            <person name="Schiettekatte O."/>
            <person name="Bourhy P."/>
            <person name="Veyrier F.J."/>
            <person name="Picardeau M."/>
        </authorList>
    </citation>
    <scope>NUCLEOTIDE SEQUENCE [LARGE SCALE GENOMIC DNA]</scope>
    <source>
        <strain evidence="2">201702455</strain>
    </source>
</reference>
<dbReference type="SUPFAM" id="SSF82866">
    <property type="entry name" value="Multidrug efflux transporter AcrB transmembrane domain"/>
    <property type="match status" value="2"/>
</dbReference>
<dbReference type="Gene3D" id="1.20.1640.10">
    <property type="entry name" value="Multidrug efflux transporter AcrB transmembrane domain"/>
    <property type="match status" value="2"/>
</dbReference>
<evidence type="ECO:0000313" key="2">
    <source>
        <dbReference type="EMBL" id="TGL64207.1"/>
    </source>
</evidence>
<name>A0A4R9KBT1_9LEPT</name>
<keyword evidence="1" id="KW-1133">Transmembrane helix</keyword>
<dbReference type="RefSeq" id="WP_135647916.1">
    <property type="nucleotide sequence ID" value="NZ_RQGF01000008.1"/>
</dbReference>
<feature type="transmembrane region" description="Helical" evidence="1">
    <location>
        <begin position="994"/>
        <end position="1019"/>
    </location>
</feature>
<dbReference type="PANTHER" id="PTHR32063">
    <property type="match status" value="1"/>
</dbReference>
<dbReference type="PANTHER" id="PTHR32063:SF0">
    <property type="entry name" value="SWARMING MOTILITY PROTEIN SWRC"/>
    <property type="match status" value="1"/>
</dbReference>
<feature type="transmembrane region" description="Helical" evidence="1">
    <location>
        <begin position="432"/>
        <end position="458"/>
    </location>
</feature>
<evidence type="ECO:0000313" key="3">
    <source>
        <dbReference type="Proteomes" id="UP000297762"/>
    </source>
</evidence>
<feature type="transmembrane region" description="Helical" evidence="1">
    <location>
        <begin position="862"/>
        <end position="880"/>
    </location>
</feature>
<dbReference type="Gene3D" id="3.30.70.1430">
    <property type="entry name" value="Multidrug efflux transporter AcrB pore domain"/>
    <property type="match status" value="2"/>
</dbReference>
<keyword evidence="1" id="KW-0472">Membrane</keyword>
<dbReference type="OrthoDB" id="366306at2"/>
<dbReference type="Proteomes" id="UP000297762">
    <property type="component" value="Unassembled WGS sequence"/>
</dbReference>
<feature type="transmembrane region" description="Helical" evidence="1">
    <location>
        <begin position="531"/>
        <end position="549"/>
    </location>
</feature>